<accession>A0AB34G2F5</accession>
<dbReference type="EMBL" id="JAQHRD010000002">
    <property type="protein sequence ID" value="KAJ6444450.1"/>
    <property type="molecule type" value="Genomic_DNA"/>
</dbReference>
<reference evidence="1" key="1">
    <citation type="submission" date="2023-01" db="EMBL/GenBank/DDBJ databases">
        <title>The growth and conidiation of Purpureocillium lavendulum are regulated by nitrogen source and histone H3K14 acetylation.</title>
        <authorList>
            <person name="Tang P."/>
            <person name="Han J."/>
            <person name="Zhang C."/>
            <person name="Tang P."/>
            <person name="Qi F."/>
            <person name="Zhang K."/>
            <person name="Liang L."/>
        </authorList>
    </citation>
    <scope>NUCLEOTIDE SEQUENCE</scope>
    <source>
        <strain evidence="1">YMF1.00683</strain>
    </source>
</reference>
<dbReference type="AlphaFoldDB" id="A0AB34G2F5"/>
<sequence>MQSLKAYGEHIMTMKALNVYIHRILIMDRSTLLALVLLFPNPTAAVLPSTTEYFTNWCQAQHHKSTFNMKHFGEACYESKNYCSYLKWHTKEIVKDLKSQTEVYQGSVAETCTEGKVSTHL</sequence>
<protein>
    <submittedName>
        <fullName evidence="1">Uncharacterized protein</fullName>
    </submittedName>
</protein>
<evidence type="ECO:0000313" key="1">
    <source>
        <dbReference type="EMBL" id="KAJ6444450.1"/>
    </source>
</evidence>
<evidence type="ECO:0000313" key="2">
    <source>
        <dbReference type="Proteomes" id="UP001163105"/>
    </source>
</evidence>
<proteinExistence type="predicted"/>
<dbReference type="Proteomes" id="UP001163105">
    <property type="component" value="Unassembled WGS sequence"/>
</dbReference>
<organism evidence="1 2">
    <name type="scientific">Purpureocillium lavendulum</name>
    <dbReference type="NCBI Taxonomy" id="1247861"/>
    <lineage>
        <taxon>Eukaryota</taxon>
        <taxon>Fungi</taxon>
        <taxon>Dikarya</taxon>
        <taxon>Ascomycota</taxon>
        <taxon>Pezizomycotina</taxon>
        <taxon>Sordariomycetes</taxon>
        <taxon>Hypocreomycetidae</taxon>
        <taxon>Hypocreales</taxon>
        <taxon>Ophiocordycipitaceae</taxon>
        <taxon>Purpureocillium</taxon>
    </lineage>
</organism>
<keyword evidence="2" id="KW-1185">Reference proteome</keyword>
<comment type="caution">
    <text evidence="1">The sequence shown here is derived from an EMBL/GenBank/DDBJ whole genome shotgun (WGS) entry which is preliminary data.</text>
</comment>
<gene>
    <name evidence="1" type="ORF">O9K51_02844</name>
</gene>
<name>A0AB34G2F5_9HYPO</name>